<keyword evidence="2" id="KW-0732">Signal</keyword>
<feature type="region of interest" description="Disordered" evidence="1">
    <location>
        <begin position="94"/>
        <end position="114"/>
    </location>
</feature>
<feature type="compositionally biased region" description="Basic and acidic residues" evidence="1">
    <location>
        <begin position="99"/>
        <end position="114"/>
    </location>
</feature>
<accession>A0A4Q9M1C2</accession>
<evidence type="ECO:0000256" key="2">
    <source>
        <dbReference type="SAM" id="SignalP"/>
    </source>
</evidence>
<dbReference type="Proteomes" id="UP000292282">
    <property type="component" value="Unassembled WGS sequence"/>
</dbReference>
<gene>
    <name evidence="3" type="ORF">CWI38_0061p0080</name>
</gene>
<feature type="chain" id="PRO_5020404151" evidence="2">
    <location>
        <begin position="26"/>
        <end position="214"/>
    </location>
</feature>
<evidence type="ECO:0000313" key="3">
    <source>
        <dbReference type="EMBL" id="TBU20500.1"/>
    </source>
</evidence>
<sequence length="214" mass="23643">MNFFRINKIISFLCLLKVSKSSVGACNRVSTSKDPELVNQHDETSSREASYLGSVLDRPRKFTKKDILVCDSGNIMLRRNPVSGWDIYESLDSSNDSKAMGDRQDKSVETEGARIFKSSLGERELRESQSSSERFPVLEVNGRNEISADNLFSLSGAQEYSNFLNYEQLSEDSDYSDSSSSSSTSTSSSTSSSSSSSESFEFFSEYDGASTMGL</sequence>
<feature type="signal peptide" evidence="2">
    <location>
        <begin position="1"/>
        <end position="25"/>
    </location>
</feature>
<name>A0A4Q9M1C2_9MICR</name>
<organism evidence="3 4">
    <name type="scientific">Hamiltosporidium tvaerminnensis</name>
    <dbReference type="NCBI Taxonomy" id="1176355"/>
    <lineage>
        <taxon>Eukaryota</taxon>
        <taxon>Fungi</taxon>
        <taxon>Fungi incertae sedis</taxon>
        <taxon>Microsporidia</taxon>
        <taxon>Dubosqiidae</taxon>
        <taxon>Hamiltosporidium</taxon>
    </lineage>
</organism>
<feature type="compositionally biased region" description="Low complexity" evidence="1">
    <location>
        <begin position="176"/>
        <end position="201"/>
    </location>
</feature>
<evidence type="ECO:0000256" key="1">
    <source>
        <dbReference type="SAM" id="MobiDB-lite"/>
    </source>
</evidence>
<dbReference type="VEuPathDB" id="MicrosporidiaDB:CWI38_0061p0080"/>
<feature type="region of interest" description="Disordered" evidence="1">
    <location>
        <begin position="171"/>
        <end position="201"/>
    </location>
</feature>
<comment type="caution">
    <text evidence="3">The sequence shown here is derived from an EMBL/GenBank/DDBJ whole genome shotgun (WGS) entry which is preliminary data.</text>
</comment>
<evidence type="ECO:0000313" key="4">
    <source>
        <dbReference type="Proteomes" id="UP000292282"/>
    </source>
</evidence>
<proteinExistence type="predicted"/>
<keyword evidence="4" id="KW-1185">Reference proteome</keyword>
<reference evidence="3 4" key="1">
    <citation type="submission" date="2017-12" db="EMBL/GenBank/DDBJ databases">
        <authorList>
            <person name="Pombert J.-F."/>
            <person name="Haag K.L."/>
            <person name="Ebert D."/>
        </authorList>
    </citation>
    <scope>NUCLEOTIDE SEQUENCE [LARGE SCALE GENOMIC DNA]</scope>
    <source>
        <strain evidence="3">IL-G-3</strain>
    </source>
</reference>
<dbReference type="EMBL" id="PITK01000061">
    <property type="protein sequence ID" value="TBU20500.1"/>
    <property type="molecule type" value="Genomic_DNA"/>
</dbReference>
<protein>
    <submittedName>
        <fullName evidence="3">Uncharacterized protein</fullName>
    </submittedName>
</protein>
<dbReference type="AlphaFoldDB" id="A0A4Q9M1C2"/>